<evidence type="ECO:0000256" key="1">
    <source>
        <dbReference type="SAM" id="MobiDB-lite"/>
    </source>
</evidence>
<feature type="compositionally biased region" description="Low complexity" evidence="1">
    <location>
        <begin position="222"/>
        <end position="233"/>
    </location>
</feature>
<dbReference type="EMBL" id="JAMKOV010000006">
    <property type="protein sequence ID" value="KAI8039106.1"/>
    <property type="molecule type" value="Genomic_DNA"/>
</dbReference>
<proteinExistence type="predicted"/>
<evidence type="ECO:0000313" key="4">
    <source>
        <dbReference type="Proteomes" id="UP001059596"/>
    </source>
</evidence>
<dbReference type="AlphaFoldDB" id="A0A9P9YLJ1"/>
<organism evidence="3 4">
    <name type="scientific">Drosophila gunungcola</name>
    <name type="common">fruit fly</name>
    <dbReference type="NCBI Taxonomy" id="103775"/>
    <lineage>
        <taxon>Eukaryota</taxon>
        <taxon>Metazoa</taxon>
        <taxon>Ecdysozoa</taxon>
        <taxon>Arthropoda</taxon>
        <taxon>Hexapoda</taxon>
        <taxon>Insecta</taxon>
        <taxon>Pterygota</taxon>
        <taxon>Neoptera</taxon>
        <taxon>Endopterygota</taxon>
        <taxon>Diptera</taxon>
        <taxon>Brachycera</taxon>
        <taxon>Muscomorpha</taxon>
        <taxon>Ephydroidea</taxon>
        <taxon>Drosophilidae</taxon>
        <taxon>Drosophila</taxon>
        <taxon>Sophophora</taxon>
    </lineage>
</organism>
<feature type="transmembrane region" description="Helical" evidence="2">
    <location>
        <begin position="64"/>
        <end position="85"/>
    </location>
</feature>
<feature type="region of interest" description="Disordered" evidence="1">
    <location>
        <begin position="111"/>
        <end position="131"/>
    </location>
</feature>
<protein>
    <submittedName>
        <fullName evidence="3">Uncharacterized protein</fullName>
    </submittedName>
</protein>
<feature type="compositionally biased region" description="Pro residues" evidence="1">
    <location>
        <begin position="113"/>
        <end position="124"/>
    </location>
</feature>
<keyword evidence="2" id="KW-0812">Transmembrane</keyword>
<gene>
    <name evidence="3" type="ORF">M5D96_007821</name>
</gene>
<feature type="region of interest" description="Disordered" evidence="1">
    <location>
        <begin position="212"/>
        <end position="233"/>
    </location>
</feature>
<evidence type="ECO:0000313" key="3">
    <source>
        <dbReference type="EMBL" id="KAI8039106.1"/>
    </source>
</evidence>
<reference evidence="3" key="1">
    <citation type="journal article" date="2023" name="Genome Biol. Evol.">
        <title>Long-read-based Genome Assembly of Drosophila gunungcola Reveals Fewer Chemosensory Genes in Flower-breeding Species.</title>
        <authorList>
            <person name="Negi A."/>
            <person name="Liao B.Y."/>
            <person name="Yeh S.D."/>
        </authorList>
    </citation>
    <scope>NUCLEOTIDE SEQUENCE</scope>
    <source>
        <strain evidence="3">Sukarami</strain>
    </source>
</reference>
<keyword evidence="2" id="KW-1133">Transmembrane helix</keyword>
<sequence>MKLLGWETLGCSMANILPKPLYWSGPPTTLSLFNQSQEQMVEGSTGCCCSLDWLLQLQQLSCPLLRLLILGLVALPIYNAILILFRWRLNRSASSSAERLVLDIRVERAVKRPAPPPPPAPKPPPRLRRPHHYNNLRKNLQLALEGLQKPLPPSLPICIAPIEESLSPQEPLLPPASVRIKSRKSRSKLLPGIFKRLGMNSIWQGWKARGSRKKCNTSEAPGTSSSSCSSTGSSCFYVY</sequence>
<comment type="caution">
    <text evidence="3">The sequence shown here is derived from an EMBL/GenBank/DDBJ whole genome shotgun (WGS) entry which is preliminary data.</text>
</comment>
<name>A0A9P9YLJ1_9MUSC</name>
<dbReference type="Proteomes" id="UP001059596">
    <property type="component" value="Unassembled WGS sequence"/>
</dbReference>
<accession>A0A9P9YLJ1</accession>
<evidence type="ECO:0000256" key="2">
    <source>
        <dbReference type="SAM" id="Phobius"/>
    </source>
</evidence>
<keyword evidence="2" id="KW-0472">Membrane</keyword>
<keyword evidence="4" id="KW-1185">Reference proteome</keyword>